<sequence>MYSSLQTSAATVDKQRARASVKISGAIASSIESAADLLELVFSRVLRQMRSTSIPSRPRDARSFRALKVGFALGFFLRLLSALAAFFQALIAVQTTIAAAHALRLCWIQESLSAFLGATASFRAALVVLAITTVYPPKDLLSL</sequence>
<feature type="transmembrane region" description="Helical" evidence="1">
    <location>
        <begin position="69"/>
        <end position="92"/>
    </location>
</feature>
<accession>A0A1Y2F523</accession>
<keyword evidence="1" id="KW-1133">Transmembrane helix</keyword>
<dbReference type="GeneID" id="63789164"/>
<feature type="transmembrane region" description="Helical" evidence="1">
    <location>
        <begin position="112"/>
        <end position="135"/>
    </location>
</feature>
<proteinExistence type="predicted"/>
<evidence type="ECO:0000256" key="1">
    <source>
        <dbReference type="SAM" id="Phobius"/>
    </source>
</evidence>
<keyword evidence="1" id="KW-0472">Membrane</keyword>
<comment type="caution">
    <text evidence="2">The sequence shown here is derived from an EMBL/GenBank/DDBJ whole genome shotgun (WGS) entry which is preliminary data.</text>
</comment>
<protein>
    <submittedName>
        <fullName evidence="2">Uncharacterized protein</fullName>
    </submittedName>
</protein>
<name>A0A1Y2F523_PROLT</name>
<dbReference type="AlphaFoldDB" id="A0A1Y2F523"/>
<keyword evidence="1" id="KW-0812">Transmembrane</keyword>
<gene>
    <name evidence="2" type="ORF">BCR37DRAFT_99516</name>
</gene>
<keyword evidence="3" id="KW-1185">Reference proteome</keyword>
<evidence type="ECO:0000313" key="2">
    <source>
        <dbReference type="EMBL" id="ORY78959.1"/>
    </source>
</evidence>
<dbReference type="RefSeq" id="XP_040723591.1">
    <property type="nucleotide sequence ID" value="XM_040872565.1"/>
</dbReference>
<reference evidence="2 3" key="1">
    <citation type="submission" date="2016-07" db="EMBL/GenBank/DDBJ databases">
        <title>Pervasive Adenine N6-methylation of Active Genes in Fungi.</title>
        <authorList>
            <consortium name="DOE Joint Genome Institute"/>
            <person name="Mondo S.J."/>
            <person name="Dannebaum R.O."/>
            <person name="Kuo R.C."/>
            <person name="Labutti K."/>
            <person name="Haridas S."/>
            <person name="Kuo A."/>
            <person name="Salamov A."/>
            <person name="Ahrendt S.R."/>
            <person name="Lipzen A."/>
            <person name="Sullivan W."/>
            <person name="Andreopoulos W.B."/>
            <person name="Clum A."/>
            <person name="Lindquist E."/>
            <person name="Daum C."/>
            <person name="Ramamoorthy G.K."/>
            <person name="Gryganskyi A."/>
            <person name="Culley D."/>
            <person name="Magnuson J.K."/>
            <person name="James T.Y."/>
            <person name="O'Malley M.A."/>
            <person name="Stajich J.E."/>
            <person name="Spatafora J.W."/>
            <person name="Visel A."/>
            <person name="Grigoriev I.V."/>
        </authorList>
    </citation>
    <scope>NUCLEOTIDE SEQUENCE [LARGE SCALE GENOMIC DNA]</scope>
    <source>
        <strain evidence="2 3">12-1054</strain>
    </source>
</reference>
<evidence type="ECO:0000313" key="3">
    <source>
        <dbReference type="Proteomes" id="UP000193685"/>
    </source>
</evidence>
<dbReference type="Proteomes" id="UP000193685">
    <property type="component" value="Unassembled WGS sequence"/>
</dbReference>
<dbReference type="EMBL" id="MCFI01000016">
    <property type="protein sequence ID" value="ORY78959.1"/>
    <property type="molecule type" value="Genomic_DNA"/>
</dbReference>
<organism evidence="2 3">
    <name type="scientific">Protomyces lactucae-debilis</name>
    <dbReference type="NCBI Taxonomy" id="2754530"/>
    <lineage>
        <taxon>Eukaryota</taxon>
        <taxon>Fungi</taxon>
        <taxon>Dikarya</taxon>
        <taxon>Ascomycota</taxon>
        <taxon>Taphrinomycotina</taxon>
        <taxon>Taphrinomycetes</taxon>
        <taxon>Taphrinales</taxon>
        <taxon>Protomycetaceae</taxon>
        <taxon>Protomyces</taxon>
    </lineage>
</organism>